<protein>
    <submittedName>
        <fullName evidence="4">DNA protecting protein DprA</fullName>
    </submittedName>
</protein>
<evidence type="ECO:0000313" key="5">
    <source>
        <dbReference type="Proteomes" id="UP000001494"/>
    </source>
</evidence>
<dbReference type="EMBL" id="CP002850">
    <property type="protein sequence ID" value="AEH61989.1"/>
    <property type="molecule type" value="Genomic_DNA"/>
</dbReference>
<dbReference type="PANTHER" id="PTHR43022">
    <property type="entry name" value="PROTEIN SMF"/>
    <property type="match status" value="1"/>
</dbReference>
<gene>
    <name evidence="4" type="ordered locus">Zmob_0136</name>
</gene>
<dbReference type="Gene3D" id="1.10.10.10">
    <property type="entry name" value="Winged helix-like DNA-binding domain superfamily/Winged helix DNA-binding domain"/>
    <property type="match status" value="1"/>
</dbReference>
<dbReference type="OrthoDB" id="9785707at2"/>
<dbReference type="SUPFAM" id="SSF102405">
    <property type="entry name" value="MCP/YpsA-like"/>
    <property type="match status" value="1"/>
</dbReference>
<dbReference type="Gene3D" id="3.40.50.450">
    <property type="match status" value="1"/>
</dbReference>
<sequence>MTSSRFPSMTEEDYRASLRLIRTPRIGAVTYNRLITRYSSPQEALKAVPLLAKRGGGQAPKIASEKTVNEEIEQVKTLGARYIFRHTPYYPPLLDQLDNAPPVLLVKGNPRLLQKPAIAMVGARNASAAACRFAHDLGQELANKGYPVISGLARGIDTAAHQGAGIEKTIAVIAGGLDSFYPPENKELQQAISEKGLVVSEMPPKTEPKARHFPARNRIIAGIALGVLVVEASPKSGSLITAKLATEIGREVMAIPGFPMDARSQGCNQLIREGATLIQNSNQIIEAVSVMAALFEEPTEKSPLEPRFSGLENGQIGYRSSPAIAEVKAKEREIIQSLIGSAPVGVNELIRQSGLENAIIQTILLEMELAGRLESHAGGRVSLLF</sequence>
<dbReference type="Pfam" id="PF02481">
    <property type="entry name" value="DNA_processg_A"/>
    <property type="match status" value="1"/>
</dbReference>
<proteinExistence type="inferred from homology"/>
<comment type="similarity">
    <text evidence="1">Belongs to the DprA/Smf family.</text>
</comment>
<feature type="domain" description="DprA winged helix" evidence="3">
    <location>
        <begin position="322"/>
        <end position="379"/>
    </location>
</feature>
<dbReference type="Proteomes" id="UP000001494">
    <property type="component" value="Chromosome"/>
</dbReference>
<dbReference type="GO" id="GO:0009294">
    <property type="term" value="P:DNA-mediated transformation"/>
    <property type="evidence" value="ECO:0007669"/>
    <property type="project" value="InterPro"/>
</dbReference>
<accession>A0A0H3G4F7</accession>
<evidence type="ECO:0000256" key="1">
    <source>
        <dbReference type="ARBA" id="ARBA00006525"/>
    </source>
</evidence>
<feature type="domain" description="Smf/DprA SLOG" evidence="2">
    <location>
        <begin position="82"/>
        <end position="288"/>
    </location>
</feature>
<dbReference type="HOGENOM" id="CLU_029601_1_1_5"/>
<reference evidence="4 5" key="1">
    <citation type="journal article" date="2011" name="J. Bacteriol.">
        <title>Genome sequence of the ethanol-producing Zymomonas mobilis subsp. mobilis lectotype strain ATCC 10988.</title>
        <authorList>
            <person name="Pappas K.M."/>
            <person name="Kouvelis V.N."/>
            <person name="Saunders E."/>
            <person name="Brettin T.S."/>
            <person name="Bruce D."/>
            <person name="Detter C."/>
            <person name="Balakireva M."/>
            <person name="Han C.S."/>
            <person name="Savvakis G."/>
            <person name="Kyrpides N.C."/>
            <person name="Typas M.A."/>
        </authorList>
    </citation>
    <scope>NUCLEOTIDE SEQUENCE [LARGE SCALE GENOMIC DNA]</scope>
    <source>
        <strain evidence="5">ATCC 10988 / DSM 424 / CCUG 17860 / LMG 404 / NCIMB 8938 / NRRL B-806 / ZM1</strain>
    </source>
</reference>
<dbReference type="eggNOG" id="COG0758">
    <property type="taxonomic scope" value="Bacteria"/>
</dbReference>
<name>A0A0H3G4F7_ZYMMA</name>
<dbReference type="Pfam" id="PF17782">
    <property type="entry name" value="WHD_DprA"/>
    <property type="match status" value="1"/>
</dbReference>
<dbReference type="InterPro" id="IPR057666">
    <property type="entry name" value="DrpA_SLOG"/>
</dbReference>
<dbReference type="RefSeq" id="WP_014500346.1">
    <property type="nucleotide sequence ID" value="NC_017262.1"/>
</dbReference>
<dbReference type="Pfam" id="PF21102">
    <property type="entry name" value="DprA_N"/>
    <property type="match status" value="1"/>
</dbReference>
<dbReference type="AlphaFoldDB" id="A0A0H3G4F7"/>
<evidence type="ECO:0000313" key="4">
    <source>
        <dbReference type="EMBL" id="AEH61989.1"/>
    </source>
</evidence>
<dbReference type="InterPro" id="IPR036388">
    <property type="entry name" value="WH-like_DNA-bd_sf"/>
</dbReference>
<dbReference type="InterPro" id="IPR041614">
    <property type="entry name" value="DprA_WH"/>
</dbReference>
<dbReference type="PANTHER" id="PTHR43022:SF1">
    <property type="entry name" value="PROTEIN SMF"/>
    <property type="match status" value="1"/>
</dbReference>
<dbReference type="KEGG" id="zmm:Zmob_0136"/>
<dbReference type="InterPro" id="IPR003488">
    <property type="entry name" value="DprA"/>
</dbReference>
<evidence type="ECO:0000259" key="2">
    <source>
        <dbReference type="Pfam" id="PF02481"/>
    </source>
</evidence>
<organism evidence="4 5">
    <name type="scientific">Zymomonas mobilis subsp. mobilis (strain ATCC 10988 / DSM 424 / LMG 404 / NCIMB 8938 / NRRL B-806 / ZM1)</name>
    <dbReference type="NCBI Taxonomy" id="555217"/>
    <lineage>
        <taxon>Bacteria</taxon>
        <taxon>Pseudomonadati</taxon>
        <taxon>Pseudomonadota</taxon>
        <taxon>Alphaproteobacteria</taxon>
        <taxon>Sphingomonadales</taxon>
        <taxon>Zymomonadaceae</taxon>
        <taxon>Zymomonas</taxon>
    </lineage>
</organism>
<evidence type="ECO:0000259" key="3">
    <source>
        <dbReference type="Pfam" id="PF17782"/>
    </source>
</evidence>
<dbReference type="NCBIfam" id="TIGR00732">
    <property type="entry name" value="dprA"/>
    <property type="match status" value="1"/>
</dbReference>